<dbReference type="Proteomes" id="UP000267096">
    <property type="component" value="Unassembled WGS sequence"/>
</dbReference>
<dbReference type="OrthoDB" id="5901327at2759"/>
<dbReference type="InterPro" id="IPR012682">
    <property type="entry name" value="Tscrpt_reg_Myc_N"/>
</dbReference>
<dbReference type="GO" id="GO:0003700">
    <property type="term" value="F:DNA-binding transcription factor activity"/>
    <property type="evidence" value="ECO:0007669"/>
    <property type="project" value="InterPro"/>
</dbReference>
<feature type="transmembrane region" description="Helical" evidence="2">
    <location>
        <begin position="12"/>
        <end position="32"/>
    </location>
</feature>
<reference evidence="6" key="1">
    <citation type="submission" date="2017-02" db="UniProtKB">
        <authorList>
            <consortium name="WormBaseParasite"/>
        </authorList>
    </citation>
    <scope>IDENTIFICATION</scope>
</reference>
<evidence type="ECO:0000256" key="2">
    <source>
        <dbReference type="SAM" id="Phobius"/>
    </source>
</evidence>
<sequence>MQLDGLKYYIFQLYQLVVVVAIICIVFVVYMFKYASKPKSSPKKADQKESAPKPSGLKQPEVRSNLRVSNSKSATEAKKIDTASSEEEEEEEEEEGEVVMPRKRRIISEITVSST</sequence>
<evidence type="ECO:0000313" key="5">
    <source>
        <dbReference type="Proteomes" id="UP000267096"/>
    </source>
</evidence>
<proteinExistence type="predicted"/>
<organism evidence="6">
    <name type="scientific">Anisakis simplex</name>
    <name type="common">Herring worm</name>
    <dbReference type="NCBI Taxonomy" id="6269"/>
    <lineage>
        <taxon>Eukaryota</taxon>
        <taxon>Metazoa</taxon>
        <taxon>Ecdysozoa</taxon>
        <taxon>Nematoda</taxon>
        <taxon>Chromadorea</taxon>
        <taxon>Rhabditida</taxon>
        <taxon>Spirurina</taxon>
        <taxon>Ascaridomorpha</taxon>
        <taxon>Ascaridoidea</taxon>
        <taxon>Anisakidae</taxon>
        <taxon>Anisakis</taxon>
        <taxon>Anisakis simplex complex</taxon>
    </lineage>
</organism>
<keyword evidence="2" id="KW-1133">Transmembrane helix</keyword>
<dbReference type="Pfam" id="PF01056">
    <property type="entry name" value="Myc_N"/>
    <property type="match status" value="1"/>
</dbReference>
<feature type="domain" description="Transcription regulator Myc N-terminal" evidence="3">
    <location>
        <begin position="28"/>
        <end position="107"/>
    </location>
</feature>
<evidence type="ECO:0000259" key="3">
    <source>
        <dbReference type="Pfam" id="PF01056"/>
    </source>
</evidence>
<dbReference type="WBParaSite" id="ASIM_0000044901-mRNA-1">
    <property type="protein sequence ID" value="ASIM_0000044901-mRNA-1"/>
    <property type="gene ID" value="ASIM_0000044901"/>
</dbReference>
<keyword evidence="2" id="KW-0812">Transmembrane</keyword>
<evidence type="ECO:0000256" key="1">
    <source>
        <dbReference type="SAM" id="MobiDB-lite"/>
    </source>
</evidence>
<name>A0A0M3IYX0_ANISI</name>
<dbReference type="EMBL" id="UYRR01000190">
    <property type="protein sequence ID" value="VDK17623.1"/>
    <property type="molecule type" value="Genomic_DNA"/>
</dbReference>
<protein>
    <submittedName>
        <fullName evidence="6">Myc_N domain-containing protein</fullName>
    </submittedName>
</protein>
<feature type="compositionally biased region" description="Acidic residues" evidence="1">
    <location>
        <begin position="84"/>
        <end position="97"/>
    </location>
</feature>
<evidence type="ECO:0000313" key="6">
    <source>
        <dbReference type="WBParaSite" id="ASIM_0000044901-mRNA-1"/>
    </source>
</evidence>
<reference evidence="4 5" key="2">
    <citation type="submission" date="2018-11" db="EMBL/GenBank/DDBJ databases">
        <authorList>
            <consortium name="Pathogen Informatics"/>
        </authorList>
    </citation>
    <scope>NUCLEOTIDE SEQUENCE [LARGE SCALE GENOMIC DNA]</scope>
</reference>
<dbReference type="AlphaFoldDB" id="A0A0M3IYX0"/>
<gene>
    <name evidence="4" type="ORF">ASIM_LOCUS353</name>
</gene>
<feature type="region of interest" description="Disordered" evidence="1">
    <location>
        <begin position="37"/>
        <end position="102"/>
    </location>
</feature>
<keyword evidence="5" id="KW-1185">Reference proteome</keyword>
<keyword evidence="2" id="KW-0472">Membrane</keyword>
<accession>A0A0M3IYX0</accession>
<evidence type="ECO:0000313" key="4">
    <source>
        <dbReference type="EMBL" id="VDK17623.1"/>
    </source>
</evidence>